<organism evidence="1 2">
    <name type="scientific">Camelimonas fluminis</name>
    <dbReference type="NCBI Taxonomy" id="1576911"/>
    <lineage>
        <taxon>Bacteria</taxon>
        <taxon>Pseudomonadati</taxon>
        <taxon>Pseudomonadota</taxon>
        <taxon>Alphaproteobacteria</taxon>
        <taxon>Hyphomicrobiales</taxon>
        <taxon>Chelatococcaceae</taxon>
        <taxon>Camelimonas</taxon>
    </lineage>
</organism>
<dbReference type="Proteomes" id="UP001595704">
    <property type="component" value="Unassembled WGS sequence"/>
</dbReference>
<proteinExistence type="predicted"/>
<name>A0ABV7UJ36_9HYPH</name>
<gene>
    <name evidence="1" type="ORF">ACFONL_13835</name>
</gene>
<dbReference type="RefSeq" id="WP_191320175.1">
    <property type="nucleotide sequence ID" value="NZ_BNCG01000014.1"/>
</dbReference>
<dbReference type="EMBL" id="JBHRYC010000073">
    <property type="protein sequence ID" value="MFC3638435.1"/>
    <property type="molecule type" value="Genomic_DNA"/>
</dbReference>
<comment type="caution">
    <text evidence="1">The sequence shown here is derived from an EMBL/GenBank/DDBJ whole genome shotgun (WGS) entry which is preliminary data.</text>
</comment>
<reference evidence="2" key="1">
    <citation type="journal article" date="2019" name="Int. J. Syst. Evol. Microbiol.">
        <title>The Global Catalogue of Microorganisms (GCM) 10K type strain sequencing project: providing services to taxonomists for standard genome sequencing and annotation.</title>
        <authorList>
            <consortium name="The Broad Institute Genomics Platform"/>
            <consortium name="The Broad Institute Genome Sequencing Center for Infectious Disease"/>
            <person name="Wu L."/>
            <person name="Ma J."/>
        </authorList>
    </citation>
    <scope>NUCLEOTIDE SEQUENCE [LARGE SCALE GENOMIC DNA]</scope>
    <source>
        <strain evidence="2">KCTC 42282</strain>
    </source>
</reference>
<evidence type="ECO:0000313" key="2">
    <source>
        <dbReference type="Proteomes" id="UP001595704"/>
    </source>
</evidence>
<evidence type="ECO:0000313" key="1">
    <source>
        <dbReference type="EMBL" id="MFC3638435.1"/>
    </source>
</evidence>
<sequence length="233" mass="26117">MRWPGVLTHARKRARSLGHIDRPSAPDDLDSDLILQTLREHRIHYVHGSRTPSLPGVAQHEGLLSALGLHGKYPNPDDGEWLPTGEQFFTRYALDLYFSGQELQLEDECNLHGVSLHATPEYAKSWWFYANHRASANTHKVLYGVRDVDVRYIAGISYRHHYATDIIPADSIKAVFVAPSRVAGIKADLELAGYPEMAAKITRIVSPRSARVPMRRHSIPATCSIRDGLFAGF</sequence>
<keyword evidence="2" id="KW-1185">Reference proteome</keyword>
<accession>A0ABV7UJ36</accession>
<protein>
    <submittedName>
        <fullName evidence="1">Uncharacterized protein</fullName>
    </submittedName>
</protein>